<dbReference type="Proteomes" id="UP000789508">
    <property type="component" value="Unassembled WGS sequence"/>
</dbReference>
<evidence type="ECO:0000256" key="1">
    <source>
        <dbReference type="SAM" id="MobiDB-lite"/>
    </source>
</evidence>
<evidence type="ECO:0000313" key="2">
    <source>
        <dbReference type="EMBL" id="CAG8686751.1"/>
    </source>
</evidence>
<comment type="caution">
    <text evidence="2">The sequence shown here is derived from an EMBL/GenBank/DDBJ whole genome shotgun (WGS) entry which is preliminary data.</text>
</comment>
<dbReference type="AlphaFoldDB" id="A0A9N9EMN1"/>
<protein>
    <submittedName>
        <fullName evidence="2">5789_t:CDS:1</fullName>
    </submittedName>
</protein>
<sequence length="123" mass="14298">MLKQHYEGQVDMTGMPLSDCPKWVLSEEALNLFNISDPEFDADFSTRDEDLRKKKKAKKSDSAGAEKSSKGSKRKKRDDDDRKERDDDDRKERDDDDRIILYKRRKKDGNTSSLPNIRDLTAT</sequence>
<feature type="compositionally biased region" description="Basic and acidic residues" evidence="1">
    <location>
        <begin position="77"/>
        <end position="100"/>
    </location>
</feature>
<dbReference type="EMBL" id="CAJVPS010015479">
    <property type="protein sequence ID" value="CAG8686751.1"/>
    <property type="molecule type" value="Genomic_DNA"/>
</dbReference>
<organism evidence="2 3">
    <name type="scientific">Ambispora leptoticha</name>
    <dbReference type="NCBI Taxonomy" id="144679"/>
    <lineage>
        <taxon>Eukaryota</taxon>
        <taxon>Fungi</taxon>
        <taxon>Fungi incertae sedis</taxon>
        <taxon>Mucoromycota</taxon>
        <taxon>Glomeromycotina</taxon>
        <taxon>Glomeromycetes</taxon>
        <taxon>Archaeosporales</taxon>
        <taxon>Ambisporaceae</taxon>
        <taxon>Ambispora</taxon>
    </lineage>
</organism>
<evidence type="ECO:0000313" key="3">
    <source>
        <dbReference type="Proteomes" id="UP000789508"/>
    </source>
</evidence>
<keyword evidence="3" id="KW-1185">Reference proteome</keyword>
<gene>
    <name evidence="2" type="ORF">ALEPTO_LOCUS11050</name>
</gene>
<feature type="non-terminal residue" evidence="2">
    <location>
        <position position="123"/>
    </location>
</feature>
<reference evidence="2" key="1">
    <citation type="submission" date="2021-06" db="EMBL/GenBank/DDBJ databases">
        <authorList>
            <person name="Kallberg Y."/>
            <person name="Tangrot J."/>
            <person name="Rosling A."/>
        </authorList>
    </citation>
    <scope>NUCLEOTIDE SEQUENCE</scope>
    <source>
        <strain evidence="2">FL130A</strain>
    </source>
</reference>
<accession>A0A9N9EMN1</accession>
<name>A0A9N9EMN1_9GLOM</name>
<feature type="region of interest" description="Disordered" evidence="1">
    <location>
        <begin position="39"/>
        <end position="123"/>
    </location>
</feature>
<proteinExistence type="predicted"/>